<evidence type="ECO:0000313" key="3">
    <source>
        <dbReference type="Proteomes" id="UP001549162"/>
    </source>
</evidence>
<evidence type="ECO:0000259" key="1">
    <source>
        <dbReference type="Pfam" id="PF04055"/>
    </source>
</evidence>
<protein>
    <submittedName>
        <fullName evidence="2">DNA modification/repair radical SAM protein</fullName>
    </submittedName>
</protein>
<dbReference type="InterPro" id="IPR010994">
    <property type="entry name" value="RuvA_2-like"/>
</dbReference>
<dbReference type="PANTHER" id="PTHR21180:SF9">
    <property type="entry name" value="TYPE II SECRETION SYSTEM PROTEIN K"/>
    <property type="match status" value="1"/>
</dbReference>
<dbReference type="EMBL" id="JBEPMA010000008">
    <property type="protein sequence ID" value="MET3617773.1"/>
    <property type="molecule type" value="Genomic_DNA"/>
</dbReference>
<accession>A0ABV2JAE9</accession>
<dbReference type="SFLD" id="SFLDG01102">
    <property type="entry name" value="Uncharacterised_Radical_SAM_Su"/>
    <property type="match status" value="1"/>
</dbReference>
<sequence>MDINEKLKILTDSAKYDVSCSSSGSNRKNSKKGLGNASYSGICHSWSEDGRCISLLKILLSNKCVYDCEYCINRKSMNVSRAEFTPREVANLTVNFYKRNYIEGLFLSSAVAISPDNTMELLIKTAEILRDEYNFNGYIHMKAIPSASDSLIKKLGNLVDRLSVNIELPTEKALSILAPSKSYNSIYTPMSNINKLILENNEDKRKFKYANNFVPAGQTTQMIIGASNETDSTIINRSSNLYKNYNLKRVYYSGYVPVVKSKYTQGIKKPPLIREHRLYQADWLMRYYKFGANEIVNENVPNLDLNLDPKASWAIRNINMFPIEINHANYNDLLRIPGIGPTYALRIIKARKFAKLSYDSLLNLKISIKKAKYFILVDGVYKGGNISSTDYLEYLLSDRKEKKYEQLSFF</sequence>
<dbReference type="InterPro" id="IPR023874">
    <property type="entry name" value="DNA_rSAM_put"/>
</dbReference>
<dbReference type="InterPro" id="IPR007197">
    <property type="entry name" value="rSAM"/>
</dbReference>
<dbReference type="InterPro" id="IPR051675">
    <property type="entry name" value="Endo/Exo/Phosphatase_dom_1"/>
</dbReference>
<proteinExistence type="predicted"/>
<dbReference type="Proteomes" id="UP001549162">
    <property type="component" value="Unassembled WGS sequence"/>
</dbReference>
<name>A0ABV2JAE9_9FIRM</name>
<reference evidence="2 3" key="1">
    <citation type="submission" date="2024-06" db="EMBL/GenBank/DDBJ databases">
        <title>Genomic Encyclopedia of Type Strains, Phase IV (KMG-IV): sequencing the most valuable type-strain genomes for metagenomic binning, comparative biology and taxonomic classification.</title>
        <authorList>
            <person name="Goeker M."/>
        </authorList>
    </citation>
    <scope>NUCLEOTIDE SEQUENCE [LARGE SCALE GENOMIC DNA]</scope>
    <source>
        <strain evidence="2 3">DSM 21460</strain>
    </source>
</reference>
<dbReference type="RefSeq" id="WP_354368528.1">
    <property type="nucleotide sequence ID" value="NZ_JBEPMA010000008.1"/>
</dbReference>
<dbReference type="SUPFAM" id="SSF102114">
    <property type="entry name" value="Radical SAM enzymes"/>
    <property type="match status" value="1"/>
</dbReference>
<dbReference type="SUPFAM" id="SSF47781">
    <property type="entry name" value="RuvA domain 2-like"/>
    <property type="match status" value="1"/>
</dbReference>
<dbReference type="InterPro" id="IPR058240">
    <property type="entry name" value="rSAM_sf"/>
</dbReference>
<dbReference type="Gene3D" id="1.10.150.320">
    <property type="entry name" value="Photosystem II 12 kDa extrinsic protein"/>
    <property type="match status" value="1"/>
</dbReference>
<keyword evidence="3" id="KW-1185">Reference proteome</keyword>
<organism evidence="2 3">
    <name type="scientific">Peptoniphilus olsenii</name>
    <dbReference type="NCBI Taxonomy" id="411570"/>
    <lineage>
        <taxon>Bacteria</taxon>
        <taxon>Bacillati</taxon>
        <taxon>Bacillota</taxon>
        <taxon>Tissierellia</taxon>
        <taxon>Tissierellales</taxon>
        <taxon>Peptoniphilaceae</taxon>
        <taxon>Peptoniphilus</taxon>
    </lineage>
</organism>
<comment type="caution">
    <text evidence="2">The sequence shown here is derived from an EMBL/GenBank/DDBJ whole genome shotgun (WGS) entry which is preliminary data.</text>
</comment>
<gene>
    <name evidence="2" type="ORF">ABID14_001407</name>
</gene>
<dbReference type="SFLD" id="SFLDS00029">
    <property type="entry name" value="Radical_SAM"/>
    <property type="match status" value="1"/>
</dbReference>
<dbReference type="NCBIfam" id="TIGR03916">
    <property type="entry name" value="rSAM_link_UDG"/>
    <property type="match status" value="1"/>
</dbReference>
<feature type="domain" description="Radical SAM core" evidence="1">
    <location>
        <begin position="59"/>
        <end position="184"/>
    </location>
</feature>
<evidence type="ECO:0000313" key="2">
    <source>
        <dbReference type="EMBL" id="MET3617773.1"/>
    </source>
</evidence>
<dbReference type="Pfam" id="PF04055">
    <property type="entry name" value="Radical_SAM"/>
    <property type="match status" value="1"/>
</dbReference>
<dbReference type="PANTHER" id="PTHR21180">
    <property type="entry name" value="ENDONUCLEASE/EXONUCLEASE/PHOSPHATASE FAMILY DOMAIN-CONTAINING PROTEIN 1"/>
    <property type="match status" value="1"/>
</dbReference>